<reference evidence="2 3" key="1">
    <citation type="journal article" date="2016" name="BMC Genomics">
        <title>Comparative genomics reveals Cyclospora cayetanensis possesses coccidia-like metabolism and invasion components but unique surface antigens.</title>
        <authorList>
            <person name="Liu S."/>
            <person name="Wang L."/>
            <person name="Zheng H."/>
            <person name="Xu Z."/>
            <person name="Roellig D.M."/>
            <person name="Li N."/>
            <person name="Frace M.A."/>
            <person name="Tang K."/>
            <person name="Arrowood M.J."/>
            <person name="Moss D.M."/>
            <person name="Zhang L."/>
            <person name="Feng Y."/>
            <person name="Xiao L."/>
        </authorList>
    </citation>
    <scope>NUCLEOTIDE SEQUENCE [LARGE SCALE GENOMIC DNA]</scope>
    <source>
        <strain evidence="2 3">CHN_HEN01</strain>
    </source>
</reference>
<dbReference type="InParanoid" id="A0A1D3CZH4"/>
<keyword evidence="3" id="KW-1185">Reference proteome</keyword>
<sequence>MRFSAILCVAASAALPVLPLKLDSISKDEGQAVFSVNTFTEIVTPLNAEGDAVSPEGLQPFLSREGEAEEVGEALAEKADDDSAELSAENTSAAFENAATETEDPQDGVSPEDSPNLAVFAPRNFRFFDSARGKVLNVFFHNAFEPFDRVACYELSESPSVCVEHPRCSMQEGQASKSPRCALSNAYLSLAASSLCHRAVESVESPSVQKEELQAVILDLMNELGVEPMPLMTALQEAGASNAESICELAKACL</sequence>
<evidence type="ECO:0000313" key="3">
    <source>
        <dbReference type="Proteomes" id="UP000095192"/>
    </source>
</evidence>
<name>A0A1D3CZH4_9EIME</name>
<feature type="chain" id="PRO_5008914038" evidence="1">
    <location>
        <begin position="20"/>
        <end position="254"/>
    </location>
</feature>
<dbReference type="VEuPathDB" id="ToxoDB:cyc_04198"/>
<dbReference type="AlphaFoldDB" id="A0A1D3CZH4"/>
<keyword evidence="1" id="KW-0732">Signal</keyword>
<evidence type="ECO:0000313" key="2">
    <source>
        <dbReference type="EMBL" id="OEH76593.1"/>
    </source>
</evidence>
<protein>
    <submittedName>
        <fullName evidence="2">Mif4g domain-containing protein</fullName>
    </submittedName>
</protein>
<gene>
    <name evidence="2" type="ORF">cyc_04198</name>
</gene>
<organism evidence="2 3">
    <name type="scientific">Cyclospora cayetanensis</name>
    <dbReference type="NCBI Taxonomy" id="88456"/>
    <lineage>
        <taxon>Eukaryota</taxon>
        <taxon>Sar</taxon>
        <taxon>Alveolata</taxon>
        <taxon>Apicomplexa</taxon>
        <taxon>Conoidasida</taxon>
        <taxon>Coccidia</taxon>
        <taxon>Eucoccidiorida</taxon>
        <taxon>Eimeriorina</taxon>
        <taxon>Eimeriidae</taxon>
        <taxon>Cyclospora</taxon>
    </lineage>
</organism>
<dbReference type="EMBL" id="JROU02001404">
    <property type="protein sequence ID" value="OEH76593.1"/>
    <property type="molecule type" value="Genomic_DNA"/>
</dbReference>
<evidence type="ECO:0000256" key="1">
    <source>
        <dbReference type="SAM" id="SignalP"/>
    </source>
</evidence>
<dbReference type="VEuPathDB" id="ToxoDB:LOC34623754"/>
<accession>A0A1D3CZH4</accession>
<feature type="signal peptide" evidence="1">
    <location>
        <begin position="1"/>
        <end position="19"/>
    </location>
</feature>
<proteinExistence type="predicted"/>
<comment type="caution">
    <text evidence="2">The sequence shown here is derived from an EMBL/GenBank/DDBJ whole genome shotgun (WGS) entry which is preliminary data.</text>
</comment>
<dbReference type="Proteomes" id="UP000095192">
    <property type="component" value="Unassembled WGS sequence"/>
</dbReference>